<dbReference type="EMBL" id="CYPW01000027">
    <property type="protein sequence ID" value="CUH53701.1"/>
    <property type="molecule type" value="Genomic_DNA"/>
</dbReference>
<dbReference type="OrthoDB" id="7032059at2"/>
<name>A0A0P1ET18_9RHOB</name>
<feature type="signal peptide" evidence="2">
    <location>
        <begin position="1"/>
        <end position="22"/>
    </location>
</feature>
<sequence length="145" mass="14925">MKKHIFAAAVVSLISGGGAVQAEPAFGFGLSYVFGGDWALGVRVFHDNEPDEVKLALGADYKFGSGSFRPTVGVAYLADDYYLDLSLGYDTGTQALDYGLGLGASFETEEPESGGSPDVDPSDVPTTGPIGCDTATAGLRSACSN</sequence>
<keyword evidence="2" id="KW-0732">Signal</keyword>
<feature type="chain" id="PRO_5006061918" description="Opacity protein antigens" evidence="2">
    <location>
        <begin position="23"/>
        <end position="145"/>
    </location>
</feature>
<feature type="region of interest" description="Disordered" evidence="1">
    <location>
        <begin position="105"/>
        <end position="132"/>
    </location>
</feature>
<protein>
    <recommendedName>
        <fullName evidence="5">Opacity protein antigens</fullName>
    </recommendedName>
</protein>
<keyword evidence="4" id="KW-1185">Reference proteome</keyword>
<organism evidence="3 4">
    <name type="scientific">Shimia marina</name>
    <dbReference type="NCBI Taxonomy" id="321267"/>
    <lineage>
        <taxon>Bacteria</taxon>
        <taxon>Pseudomonadati</taxon>
        <taxon>Pseudomonadota</taxon>
        <taxon>Alphaproteobacteria</taxon>
        <taxon>Rhodobacterales</taxon>
        <taxon>Roseobacteraceae</taxon>
    </lineage>
</organism>
<dbReference type="Proteomes" id="UP000054823">
    <property type="component" value="Unassembled WGS sequence"/>
</dbReference>
<dbReference type="RefSeq" id="WP_058240832.1">
    <property type="nucleotide sequence ID" value="NZ_CYPW01000027.1"/>
</dbReference>
<dbReference type="AlphaFoldDB" id="A0A0P1ET18"/>
<proteinExistence type="predicted"/>
<evidence type="ECO:0000256" key="1">
    <source>
        <dbReference type="SAM" id="MobiDB-lite"/>
    </source>
</evidence>
<accession>A0A0P1ET18</accession>
<evidence type="ECO:0008006" key="5">
    <source>
        <dbReference type="Google" id="ProtNLM"/>
    </source>
</evidence>
<reference evidence="3 4" key="1">
    <citation type="submission" date="2015-09" db="EMBL/GenBank/DDBJ databases">
        <authorList>
            <consortium name="Swine Surveillance"/>
        </authorList>
    </citation>
    <scope>NUCLEOTIDE SEQUENCE [LARGE SCALE GENOMIC DNA]</scope>
    <source>
        <strain evidence="3 4">CECT 7688</strain>
    </source>
</reference>
<evidence type="ECO:0000313" key="4">
    <source>
        <dbReference type="Proteomes" id="UP000054823"/>
    </source>
</evidence>
<gene>
    <name evidence="3" type="ORF">SHM7688_03160</name>
</gene>
<evidence type="ECO:0000313" key="3">
    <source>
        <dbReference type="EMBL" id="CUH53701.1"/>
    </source>
</evidence>
<evidence type="ECO:0000256" key="2">
    <source>
        <dbReference type="SAM" id="SignalP"/>
    </source>
</evidence>